<evidence type="ECO:0000256" key="5">
    <source>
        <dbReference type="ARBA" id="ARBA00022448"/>
    </source>
</evidence>
<evidence type="ECO:0000256" key="7">
    <source>
        <dbReference type="ARBA" id="ARBA00029808"/>
    </source>
</evidence>
<dbReference type="AlphaFoldDB" id="A0A0D1WXD0"/>
<protein>
    <recommendedName>
        <fullName evidence="4">Biogenesis of lysosome-related organelles complex 1 subunit KXD1</fullName>
    </recommendedName>
    <alternativeName>
        <fullName evidence="7">KxDL homolog</fullName>
    </alternativeName>
</protein>
<evidence type="ECO:0000256" key="6">
    <source>
        <dbReference type="ARBA" id="ARBA00022753"/>
    </source>
</evidence>
<reference evidence="10 11" key="1">
    <citation type="submission" date="2015-01" db="EMBL/GenBank/DDBJ databases">
        <title>The Genome Sequence of Exophiala sideris CBS121828.</title>
        <authorList>
            <consortium name="The Broad Institute Genomics Platform"/>
            <person name="Cuomo C."/>
            <person name="de Hoog S."/>
            <person name="Gorbushina A."/>
            <person name="Stielow B."/>
            <person name="Teixiera M."/>
            <person name="Abouelleil A."/>
            <person name="Chapman S.B."/>
            <person name="Priest M."/>
            <person name="Young S.K."/>
            <person name="Wortman J."/>
            <person name="Nusbaum C."/>
            <person name="Birren B."/>
        </authorList>
    </citation>
    <scope>NUCLEOTIDE SEQUENCE [LARGE SCALE GENOMIC DNA]</scope>
    <source>
        <strain evidence="10 11">CBS 121828</strain>
    </source>
</reference>
<dbReference type="GO" id="GO:0031083">
    <property type="term" value="C:BLOC-1 complex"/>
    <property type="evidence" value="ECO:0007669"/>
    <property type="project" value="TreeGrafter"/>
</dbReference>
<proteinExistence type="inferred from homology"/>
<evidence type="ECO:0000256" key="8">
    <source>
        <dbReference type="SAM" id="MobiDB-lite"/>
    </source>
</evidence>
<dbReference type="InterPro" id="IPR019371">
    <property type="entry name" value="KxDL_dom"/>
</dbReference>
<sequence length="187" mass="20830">MSTHISRHPTSYSAHKSPLPITMPPKMPTYSYPVPRGMSPPEFSDTATSYGGSRTSGGSFSARSSYAPSHSSGEYDSYVPHPSVDVVDMLSEKMNNAFDPIKMDRSLAYQAQTSGQLNAKQRELQKLQAMARRRLKSARVNFAEGLEDAREVRRDIEYSTKKVASMKSKAEKKHPEAYAKASRNRHA</sequence>
<dbReference type="PANTHER" id="PTHR37787:SF1">
    <property type="entry name" value="BIOGENESIS OF LYSOSOME-RELATED ORGANELLES COMPLEX 1 SUBUNIT KXD1"/>
    <property type="match status" value="1"/>
</dbReference>
<dbReference type="GO" id="GO:0005768">
    <property type="term" value="C:endosome"/>
    <property type="evidence" value="ECO:0007669"/>
    <property type="project" value="UniProtKB-SubCell"/>
</dbReference>
<evidence type="ECO:0000313" key="10">
    <source>
        <dbReference type="EMBL" id="KIV79846.1"/>
    </source>
</evidence>
<dbReference type="PANTHER" id="PTHR37787">
    <property type="entry name" value="BIOGENESIS OF LYSOSOME-RELATED ORGANELLES COMPLEX 1 SUBUNIT KXD1"/>
    <property type="match status" value="1"/>
</dbReference>
<dbReference type="InterPro" id="IPR051390">
    <property type="entry name" value="BLOC-1_subunit_KXD1"/>
</dbReference>
<feature type="compositionally biased region" description="Low complexity" evidence="8">
    <location>
        <begin position="46"/>
        <end position="72"/>
    </location>
</feature>
<dbReference type="HOGENOM" id="CLU_087050_0_0_1"/>
<keyword evidence="6" id="KW-0967">Endosome</keyword>
<dbReference type="Proteomes" id="UP000053599">
    <property type="component" value="Unassembled WGS sequence"/>
</dbReference>
<evidence type="ECO:0000313" key="11">
    <source>
        <dbReference type="Proteomes" id="UP000053599"/>
    </source>
</evidence>
<evidence type="ECO:0000256" key="3">
    <source>
        <dbReference type="ARBA" id="ARBA00005913"/>
    </source>
</evidence>
<feature type="domain" description="KxDL" evidence="9">
    <location>
        <begin position="93"/>
        <end position="178"/>
    </location>
</feature>
<comment type="similarity">
    <text evidence="3">Belongs to the KXD1 family.</text>
</comment>
<dbReference type="EMBL" id="KN846953">
    <property type="protein sequence ID" value="KIV79846.1"/>
    <property type="molecule type" value="Genomic_DNA"/>
</dbReference>
<name>A0A0D1WXD0_9EURO</name>
<dbReference type="GO" id="GO:0007032">
    <property type="term" value="P:endosome organization"/>
    <property type="evidence" value="ECO:0007669"/>
    <property type="project" value="TreeGrafter"/>
</dbReference>
<organism evidence="10 11">
    <name type="scientific">Exophiala sideris</name>
    <dbReference type="NCBI Taxonomy" id="1016849"/>
    <lineage>
        <taxon>Eukaryota</taxon>
        <taxon>Fungi</taxon>
        <taxon>Dikarya</taxon>
        <taxon>Ascomycota</taxon>
        <taxon>Pezizomycotina</taxon>
        <taxon>Eurotiomycetes</taxon>
        <taxon>Chaetothyriomycetidae</taxon>
        <taxon>Chaetothyriales</taxon>
        <taxon>Herpotrichiellaceae</taxon>
        <taxon>Exophiala</taxon>
    </lineage>
</organism>
<evidence type="ECO:0000259" key="9">
    <source>
        <dbReference type="Pfam" id="PF10241"/>
    </source>
</evidence>
<gene>
    <name evidence="10" type="ORF">PV11_07391</name>
</gene>
<feature type="region of interest" description="Disordered" evidence="8">
    <location>
        <begin position="162"/>
        <end position="187"/>
    </location>
</feature>
<keyword evidence="5" id="KW-0813">Transport</keyword>
<evidence type="ECO:0000256" key="4">
    <source>
        <dbReference type="ARBA" id="ARBA00016207"/>
    </source>
</evidence>
<comment type="function">
    <text evidence="1">Component of the biogenesis of lysosome-related organelles complex-1 (BLOC-1) involved in endosomal cargo sorting.</text>
</comment>
<evidence type="ECO:0000256" key="2">
    <source>
        <dbReference type="ARBA" id="ARBA00004177"/>
    </source>
</evidence>
<dbReference type="GO" id="GO:0032880">
    <property type="term" value="P:regulation of protein localization"/>
    <property type="evidence" value="ECO:0007669"/>
    <property type="project" value="TreeGrafter"/>
</dbReference>
<accession>A0A0D1WXD0</accession>
<feature type="region of interest" description="Disordered" evidence="8">
    <location>
        <begin position="1"/>
        <end position="79"/>
    </location>
</feature>
<feature type="compositionally biased region" description="Polar residues" evidence="8">
    <location>
        <begin position="1"/>
        <end position="14"/>
    </location>
</feature>
<dbReference type="OrthoDB" id="4089816at2759"/>
<comment type="subcellular location">
    <subcellularLocation>
        <location evidence="2">Endosome</location>
    </subcellularLocation>
</comment>
<dbReference type="Pfam" id="PF10241">
    <property type="entry name" value="KxDL"/>
    <property type="match status" value="1"/>
</dbReference>
<evidence type="ECO:0000256" key="1">
    <source>
        <dbReference type="ARBA" id="ARBA00002069"/>
    </source>
</evidence>